<dbReference type="Proteomes" id="UP000630887">
    <property type="component" value="Unassembled WGS sequence"/>
</dbReference>
<evidence type="ECO:0000313" key="3">
    <source>
        <dbReference type="EMBL" id="GIG10011.1"/>
    </source>
</evidence>
<reference evidence="3 4" key="1">
    <citation type="submission" date="2021-01" db="EMBL/GenBank/DDBJ databases">
        <title>Whole genome shotgun sequence of Catellatospora coxensis NBRC 107359.</title>
        <authorList>
            <person name="Komaki H."/>
            <person name="Tamura T."/>
        </authorList>
    </citation>
    <scope>NUCLEOTIDE SEQUENCE [LARGE SCALE GENOMIC DNA]</scope>
    <source>
        <strain evidence="3 4">NBRC 107359</strain>
    </source>
</reference>
<evidence type="ECO:0000256" key="1">
    <source>
        <dbReference type="SAM" id="MobiDB-lite"/>
    </source>
</evidence>
<evidence type="ECO:0000256" key="2">
    <source>
        <dbReference type="SAM" id="Phobius"/>
    </source>
</evidence>
<feature type="transmembrane region" description="Helical" evidence="2">
    <location>
        <begin position="93"/>
        <end position="111"/>
    </location>
</feature>
<sequence length="194" mass="20949">MSGVTEGTDPTQELRFDRTQEIPTEALQTQQPGPGQKDFKTGVAAVPAQRPVEQTVSFEPTLAPGQIVTSGHLKRPDVPFGVRMRQLKAGGRWSVAGAIFLLVSWGLWAASAGGDSDHASATLALFLVFVVAVGLFALSRLVGGVVLEKLMGRTRRSAWLSHAVTGLFLVIAGVQYLRLIDWVVDAWNFLRGVR</sequence>
<comment type="caution">
    <text evidence="3">The sequence shown here is derived from an EMBL/GenBank/DDBJ whole genome shotgun (WGS) entry which is preliminary data.</text>
</comment>
<evidence type="ECO:0000313" key="4">
    <source>
        <dbReference type="Proteomes" id="UP000630887"/>
    </source>
</evidence>
<keyword evidence="4" id="KW-1185">Reference proteome</keyword>
<keyword evidence="2" id="KW-1133">Transmembrane helix</keyword>
<organism evidence="3 4">
    <name type="scientific">Catellatospora coxensis</name>
    <dbReference type="NCBI Taxonomy" id="310354"/>
    <lineage>
        <taxon>Bacteria</taxon>
        <taxon>Bacillati</taxon>
        <taxon>Actinomycetota</taxon>
        <taxon>Actinomycetes</taxon>
        <taxon>Micromonosporales</taxon>
        <taxon>Micromonosporaceae</taxon>
        <taxon>Catellatospora</taxon>
    </lineage>
</organism>
<gene>
    <name evidence="3" type="ORF">Cco03nite_67110</name>
</gene>
<feature type="transmembrane region" description="Helical" evidence="2">
    <location>
        <begin position="159"/>
        <end position="177"/>
    </location>
</feature>
<protein>
    <submittedName>
        <fullName evidence="3">Uncharacterized protein</fullName>
    </submittedName>
</protein>
<keyword evidence="2" id="KW-0812">Transmembrane</keyword>
<feature type="region of interest" description="Disordered" evidence="1">
    <location>
        <begin position="1"/>
        <end position="42"/>
    </location>
</feature>
<feature type="transmembrane region" description="Helical" evidence="2">
    <location>
        <begin position="123"/>
        <end position="147"/>
    </location>
</feature>
<dbReference type="EMBL" id="BONI01000078">
    <property type="protein sequence ID" value="GIG10011.1"/>
    <property type="molecule type" value="Genomic_DNA"/>
</dbReference>
<proteinExistence type="predicted"/>
<keyword evidence="2" id="KW-0472">Membrane</keyword>
<name>A0A8J3L7P4_9ACTN</name>
<accession>A0A8J3L7P4</accession>
<dbReference type="AlphaFoldDB" id="A0A8J3L7P4"/>